<keyword evidence="2" id="KW-0863">Zinc-finger</keyword>
<dbReference type="SUPFAM" id="SSF57850">
    <property type="entry name" value="RING/U-box"/>
    <property type="match status" value="1"/>
</dbReference>
<dbReference type="InterPro" id="IPR013083">
    <property type="entry name" value="Znf_RING/FYVE/PHD"/>
</dbReference>
<dbReference type="SUPFAM" id="SSF57196">
    <property type="entry name" value="EGF/Laminin"/>
    <property type="match status" value="1"/>
</dbReference>
<evidence type="ECO:0000313" key="9">
    <source>
        <dbReference type="EMBL" id="JAC75668.1"/>
    </source>
</evidence>
<dbReference type="Gene3D" id="2.10.25.10">
    <property type="entry name" value="Laminin"/>
    <property type="match status" value="1"/>
</dbReference>
<proteinExistence type="predicted"/>
<evidence type="ECO:0000256" key="4">
    <source>
        <dbReference type="SAM" id="Phobius"/>
    </source>
</evidence>
<protein>
    <recommendedName>
        <fullName evidence="10">RING-type domain-containing protein</fullName>
    </recommendedName>
</protein>
<dbReference type="Gene3D" id="3.30.40.10">
    <property type="entry name" value="Zinc/RING finger domain, C3HC4 (zinc finger)"/>
    <property type="match status" value="1"/>
</dbReference>
<sequence>MLSKVLVANALARSLVLIALLCRGDAVKDFIGRASEVAVDPLPETNTSGWHLDEFPGEKMPLLDCAFANGSPHGLSCEKEGKVIVGFERRGQWIAGGGAVPLSRALCCRLGFPGNVTSESLPDVPLTPAKPVAVVSFGCHPSTATGGKQVMCEEGGKSQSMLSGFGTAIGVGLRLDTYYPLGAAQCCTPAVLLENGDLWSYRRCNCVPVSGSVNCPRDKGFASMGFAGWRVTRSGNFVPVAPAMCCQVCLGDKIKPTDECSDLNDCSGRGRCSFGRCECMSGWAGPDCSRAAGGRGGGILDSWQLAVVIIGATGMLASLLILCSHLYRLQQREEMEGHEDDYMESLLLDDQGSVGSVDTSDEEREEDEEAEGECGSGRVGGPPPRREAGAQAGGAPGTSDDGHADADGPPPESGPSSQAEAGEGASEEAGSEAAAPLLENFAMADSGECLVCMLKPIQAVLVPCGHAVVCRRCARRLSRCPMCRKDIARRQRLFLGK</sequence>
<feature type="compositionally biased region" description="Acidic residues" evidence="3">
    <location>
        <begin position="359"/>
        <end position="372"/>
    </location>
</feature>
<evidence type="ECO:0008006" key="10">
    <source>
        <dbReference type="Google" id="ProtNLM"/>
    </source>
</evidence>
<dbReference type="PROSITE" id="PS50026">
    <property type="entry name" value="EGF_3"/>
    <property type="match status" value="1"/>
</dbReference>
<keyword evidence="2" id="KW-0862">Zinc</keyword>
<feature type="domain" description="EGF-like" evidence="6">
    <location>
        <begin position="256"/>
        <end position="289"/>
    </location>
</feature>
<gene>
    <name evidence="8" type="ORF">TSPGSL018_20460</name>
    <name evidence="9" type="ORF">TSPGSL018_22393</name>
</gene>
<dbReference type="PROSITE" id="PS00022">
    <property type="entry name" value="EGF_1"/>
    <property type="match status" value="1"/>
</dbReference>
<dbReference type="GO" id="GO:0008270">
    <property type="term" value="F:zinc ion binding"/>
    <property type="evidence" value="ECO:0007669"/>
    <property type="project" value="UniProtKB-KW"/>
</dbReference>
<comment type="caution">
    <text evidence="1">Lacks conserved residue(s) required for the propagation of feature annotation.</text>
</comment>
<organism evidence="9">
    <name type="scientific">Tetraselmis sp. GSL018</name>
    <dbReference type="NCBI Taxonomy" id="582737"/>
    <lineage>
        <taxon>Eukaryota</taxon>
        <taxon>Viridiplantae</taxon>
        <taxon>Chlorophyta</taxon>
        <taxon>core chlorophytes</taxon>
        <taxon>Chlorodendrophyceae</taxon>
        <taxon>Chlorodendrales</taxon>
        <taxon>Chlorodendraceae</taxon>
        <taxon>Tetraselmis</taxon>
    </lineage>
</organism>
<reference evidence="9" key="1">
    <citation type="submission" date="2014-05" db="EMBL/GenBank/DDBJ databases">
        <title>The transcriptome of the halophilic microalga Tetraselmis sp. GSL018 isolated from the Great Salt Lake, Utah.</title>
        <authorList>
            <person name="Jinkerson R.E."/>
            <person name="D'Adamo S."/>
            <person name="Posewitz M.C."/>
        </authorList>
    </citation>
    <scope>NUCLEOTIDE SEQUENCE</scope>
    <source>
        <strain evidence="9">GSL018</strain>
    </source>
</reference>
<dbReference type="EMBL" id="GBEZ01023368">
    <property type="protein sequence ID" value="JAC63512.1"/>
    <property type="molecule type" value="Transcribed_RNA"/>
</dbReference>
<feature type="compositionally biased region" description="Low complexity" evidence="3">
    <location>
        <begin position="414"/>
        <end position="424"/>
    </location>
</feature>
<dbReference type="InterPro" id="IPR051728">
    <property type="entry name" value="RING-FYVE_E3_ubiquitin-ligase"/>
</dbReference>
<evidence type="ECO:0000256" key="5">
    <source>
        <dbReference type="SAM" id="SignalP"/>
    </source>
</evidence>
<dbReference type="PROSITE" id="PS01186">
    <property type="entry name" value="EGF_2"/>
    <property type="match status" value="1"/>
</dbReference>
<keyword evidence="4" id="KW-0812">Transmembrane</keyword>
<dbReference type="AlphaFoldDB" id="A0A061RUP8"/>
<dbReference type="PANTHER" id="PTHR14879">
    <property type="entry name" value="CASPASE REGULATOR, RING FINGER DOMAIN-CONTAINING"/>
    <property type="match status" value="1"/>
</dbReference>
<evidence type="ECO:0000259" key="6">
    <source>
        <dbReference type="PROSITE" id="PS50026"/>
    </source>
</evidence>
<accession>A0A061RUP8</accession>
<keyword evidence="1" id="KW-1015">Disulfide bond</keyword>
<keyword evidence="4" id="KW-1133">Transmembrane helix</keyword>
<keyword evidence="5" id="KW-0732">Signal</keyword>
<evidence type="ECO:0000256" key="3">
    <source>
        <dbReference type="SAM" id="MobiDB-lite"/>
    </source>
</evidence>
<keyword evidence="1" id="KW-0245">EGF-like domain</keyword>
<dbReference type="PANTHER" id="PTHR14879:SF5">
    <property type="entry name" value="RING-TYPE DOMAIN-CONTAINING PROTEIN"/>
    <property type="match status" value="1"/>
</dbReference>
<dbReference type="SMART" id="SM00184">
    <property type="entry name" value="RING"/>
    <property type="match status" value="1"/>
</dbReference>
<dbReference type="InterPro" id="IPR000742">
    <property type="entry name" value="EGF"/>
</dbReference>
<feature type="domain" description="RING-type" evidence="7">
    <location>
        <begin position="449"/>
        <end position="484"/>
    </location>
</feature>
<evidence type="ECO:0000256" key="1">
    <source>
        <dbReference type="PROSITE-ProRule" id="PRU00076"/>
    </source>
</evidence>
<feature type="signal peptide" evidence="5">
    <location>
        <begin position="1"/>
        <end position="26"/>
    </location>
</feature>
<dbReference type="Pfam" id="PF23106">
    <property type="entry name" value="EGF_Teneurin"/>
    <property type="match status" value="1"/>
</dbReference>
<dbReference type="CDD" id="cd00054">
    <property type="entry name" value="EGF_CA"/>
    <property type="match status" value="1"/>
</dbReference>
<feature type="disulfide bond" evidence="1">
    <location>
        <begin position="279"/>
        <end position="288"/>
    </location>
</feature>
<keyword evidence="2" id="KW-0479">Metal-binding</keyword>
<name>A0A061RUP8_9CHLO</name>
<dbReference type="PROSITE" id="PS50089">
    <property type="entry name" value="ZF_RING_2"/>
    <property type="match status" value="1"/>
</dbReference>
<evidence type="ECO:0000259" key="7">
    <source>
        <dbReference type="PROSITE" id="PS50089"/>
    </source>
</evidence>
<keyword evidence="4" id="KW-0472">Membrane</keyword>
<feature type="chain" id="PRO_5007370671" description="RING-type domain-containing protein" evidence="5">
    <location>
        <begin position="27"/>
        <end position="497"/>
    </location>
</feature>
<evidence type="ECO:0000256" key="2">
    <source>
        <dbReference type="PROSITE-ProRule" id="PRU00175"/>
    </source>
</evidence>
<evidence type="ECO:0000313" key="8">
    <source>
        <dbReference type="EMBL" id="JAC63512.1"/>
    </source>
</evidence>
<feature type="transmembrane region" description="Helical" evidence="4">
    <location>
        <begin position="303"/>
        <end position="327"/>
    </location>
</feature>
<dbReference type="EMBL" id="GBEZ01009960">
    <property type="protein sequence ID" value="JAC75668.1"/>
    <property type="molecule type" value="Transcribed_RNA"/>
</dbReference>
<dbReference type="InterPro" id="IPR001841">
    <property type="entry name" value="Znf_RING"/>
</dbReference>
<feature type="region of interest" description="Disordered" evidence="3">
    <location>
        <begin position="348"/>
        <end position="432"/>
    </location>
</feature>
<dbReference type="Pfam" id="PF13920">
    <property type="entry name" value="zf-C3HC4_3"/>
    <property type="match status" value="1"/>
</dbReference>